<dbReference type="PANTHER" id="PTHR44337">
    <property type="entry name" value="CARCINOEMBRYONIC ANTIGEN-RELATED CELL ADHESION MOLECULE 8"/>
    <property type="match status" value="1"/>
</dbReference>
<proteinExistence type="inferred from homology"/>
<protein>
    <recommendedName>
        <fullName evidence="7">Ig-like domain-containing protein</fullName>
    </recommendedName>
</protein>
<dbReference type="SMART" id="SM00408">
    <property type="entry name" value="IGc2"/>
    <property type="match status" value="2"/>
</dbReference>
<evidence type="ECO:0000259" key="7">
    <source>
        <dbReference type="PROSITE" id="PS50835"/>
    </source>
</evidence>
<dbReference type="Ensembl" id="ENSMODT00000027191.4">
    <property type="protein sequence ID" value="ENSMODP00000026712.4"/>
    <property type="gene ID" value="ENSMODG00000023869.3"/>
</dbReference>
<keyword evidence="3" id="KW-0325">Glycoprotein</keyword>
<keyword evidence="1" id="KW-0732">Signal</keyword>
<dbReference type="SMART" id="SM00409">
    <property type="entry name" value="IG"/>
    <property type="match status" value="2"/>
</dbReference>
<keyword evidence="6" id="KW-0472">Membrane</keyword>
<evidence type="ECO:0000256" key="1">
    <source>
        <dbReference type="ARBA" id="ARBA00022729"/>
    </source>
</evidence>
<evidence type="ECO:0000313" key="9">
    <source>
        <dbReference type="Proteomes" id="UP000002280"/>
    </source>
</evidence>
<keyword evidence="4" id="KW-0393">Immunoglobulin domain</keyword>
<accession>F7CW39</accession>
<dbReference type="AlphaFoldDB" id="F7CW39"/>
<feature type="domain" description="Ig-like" evidence="7">
    <location>
        <begin position="111"/>
        <end position="191"/>
    </location>
</feature>
<evidence type="ECO:0000256" key="3">
    <source>
        <dbReference type="ARBA" id="ARBA00023180"/>
    </source>
</evidence>
<keyword evidence="9" id="KW-1185">Reference proteome</keyword>
<dbReference type="Proteomes" id="UP000002280">
    <property type="component" value="Chromosome 4"/>
</dbReference>
<dbReference type="InterPro" id="IPR003599">
    <property type="entry name" value="Ig_sub"/>
</dbReference>
<dbReference type="InterPro" id="IPR036179">
    <property type="entry name" value="Ig-like_dom_sf"/>
</dbReference>
<feature type="transmembrane region" description="Helical" evidence="6">
    <location>
        <begin position="227"/>
        <end position="250"/>
    </location>
</feature>
<dbReference type="InterPro" id="IPR007110">
    <property type="entry name" value="Ig-like_dom"/>
</dbReference>
<dbReference type="FunFam" id="2.60.40.10:FF:000244">
    <property type="entry name" value="carcinoembryonic antigen-related cell adhesion molecule 16"/>
    <property type="match status" value="1"/>
</dbReference>
<dbReference type="Bgee" id="ENSMODG00000023869">
    <property type="expression patterns" value="Expressed in spermatid and 4 other cell types or tissues"/>
</dbReference>
<dbReference type="Pfam" id="PF13895">
    <property type="entry name" value="Ig_2"/>
    <property type="match status" value="1"/>
</dbReference>
<organism evidence="8 9">
    <name type="scientific">Monodelphis domestica</name>
    <name type="common">Gray short-tailed opossum</name>
    <dbReference type="NCBI Taxonomy" id="13616"/>
    <lineage>
        <taxon>Eukaryota</taxon>
        <taxon>Metazoa</taxon>
        <taxon>Chordata</taxon>
        <taxon>Craniata</taxon>
        <taxon>Vertebrata</taxon>
        <taxon>Euteleostomi</taxon>
        <taxon>Mammalia</taxon>
        <taxon>Metatheria</taxon>
        <taxon>Didelphimorphia</taxon>
        <taxon>Didelphidae</taxon>
        <taxon>Monodelphis</taxon>
    </lineage>
</organism>
<dbReference type="Gene3D" id="2.60.40.10">
    <property type="entry name" value="Immunoglobulins"/>
    <property type="match status" value="2"/>
</dbReference>
<evidence type="ECO:0000256" key="6">
    <source>
        <dbReference type="SAM" id="Phobius"/>
    </source>
</evidence>
<reference evidence="8" key="3">
    <citation type="submission" date="2025-09" db="UniProtKB">
        <authorList>
            <consortium name="Ensembl"/>
        </authorList>
    </citation>
    <scope>IDENTIFICATION</scope>
</reference>
<dbReference type="GeneTree" id="ENSGT01130000278319"/>
<evidence type="ECO:0000313" key="8">
    <source>
        <dbReference type="Ensembl" id="ENSMODP00000026712.4"/>
    </source>
</evidence>
<dbReference type="STRING" id="13616.ENSMODP00000026712"/>
<dbReference type="Pfam" id="PF13927">
    <property type="entry name" value="Ig_3"/>
    <property type="match status" value="1"/>
</dbReference>
<keyword evidence="2" id="KW-1015">Disulfide bond</keyword>
<evidence type="ECO:0000256" key="2">
    <source>
        <dbReference type="ARBA" id="ARBA00023157"/>
    </source>
</evidence>
<reference evidence="8 9" key="1">
    <citation type="journal article" date="2007" name="Nature">
        <title>Genome of the marsupial Monodelphis domestica reveals innovation in non-coding sequences.</title>
        <authorList>
            <person name="Mikkelsen T.S."/>
            <person name="Wakefield M.J."/>
            <person name="Aken B."/>
            <person name="Amemiya C.T."/>
            <person name="Chang J.L."/>
            <person name="Duke S."/>
            <person name="Garber M."/>
            <person name="Gentles A.J."/>
            <person name="Goodstadt L."/>
            <person name="Heger A."/>
            <person name="Jurka J."/>
            <person name="Kamal M."/>
            <person name="Mauceli E."/>
            <person name="Searle S.M."/>
            <person name="Sharpe T."/>
            <person name="Baker M.L."/>
            <person name="Batzer M.A."/>
            <person name="Benos P.V."/>
            <person name="Belov K."/>
            <person name="Clamp M."/>
            <person name="Cook A."/>
            <person name="Cuff J."/>
            <person name="Das R."/>
            <person name="Davidow L."/>
            <person name="Deakin J.E."/>
            <person name="Fazzari M.J."/>
            <person name="Glass J.L."/>
            <person name="Grabherr M."/>
            <person name="Greally J.M."/>
            <person name="Gu W."/>
            <person name="Hore T.A."/>
            <person name="Huttley G.A."/>
            <person name="Kleber M."/>
            <person name="Jirtle R.L."/>
            <person name="Koina E."/>
            <person name="Lee J.T."/>
            <person name="Mahony S."/>
            <person name="Marra M.A."/>
            <person name="Miller R.D."/>
            <person name="Nicholls R.D."/>
            <person name="Oda M."/>
            <person name="Papenfuss A.T."/>
            <person name="Parra Z.E."/>
            <person name="Pollock D.D."/>
            <person name="Ray D.A."/>
            <person name="Schein J.E."/>
            <person name="Speed T.P."/>
            <person name="Thompson K."/>
            <person name="VandeBerg J.L."/>
            <person name="Wade C.M."/>
            <person name="Walker J.A."/>
            <person name="Waters P.D."/>
            <person name="Webber C."/>
            <person name="Weidman J.R."/>
            <person name="Xie X."/>
            <person name="Zody M.C."/>
            <person name="Baldwin J."/>
            <person name="Abdouelleil A."/>
            <person name="Abdulkadir J."/>
            <person name="Abebe A."/>
            <person name="Abera B."/>
            <person name="Abreu J."/>
            <person name="Acer S.C."/>
            <person name="Aftuck L."/>
            <person name="Alexander A."/>
            <person name="An P."/>
            <person name="Anderson E."/>
            <person name="Anderson S."/>
            <person name="Arachi H."/>
            <person name="Azer M."/>
            <person name="Bachantsang P."/>
            <person name="Barry A."/>
            <person name="Bayul T."/>
            <person name="Berlin A."/>
            <person name="Bessette D."/>
            <person name="Bloom T."/>
            <person name="Bloom T."/>
            <person name="Boguslavskiy L."/>
            <person name="Bonnet C."/>
            <person name="Boukhgalter B."/>
            <person name="Bourzgui I."/>
            <person name="Brown A."/>
            <person name="Cahill P."/>
            <person name="Channer S."/>
            <person name="Cheshatsang Y."/>
            <person name="Chuda L."/>
            <person name="Citroen M."/>
            <person name="Collymore A."/>
            <person name="Cooke P."/>
            <person name="Costello M."/>
            <person name="D'Aco K."/>
            <person name="Daza R."/>
            <person name="De Haan G."/>
            <person name="DeGray S."/>
            <person name="DeMaso C."/>
            <person name="Dhargay N."/>
            <person name="Dooley K."/>
            <person name="Dooley E."/>
            <person name="Doricent M."/>
            <person name="Dorje P."/>
            <person name="Dorjee K."/>
            <person name="Dupes A."/>
            <person name="Elong R."/>
            <person name="Falk J."/>
            <person name="Farina A."/>
            <person name="Faro S."/>
            <person name="Ferguson D."/>
            <person name="Fisher S."/>
            <person name="Foley C.D."/>
            <person name="Franke A."/>
            <person name="Friedrich D."/>
            <person name="Gadbois L."/>
            <person name="Gearin G."/>
            <person name="Gearin C.R."/>
            <person name="Giannoukos G."/>
            <person name="Goode T."/>
            <person name="Graham J."/>
            <person name="Grandbois E."/>
            <person name="Grewal S."/>
            <person name="Gyaltsen K."/>
            <person name="Hafez N."/>
            <person name="Hagos B."/>
            <person name="Hall J."/>
            <person name="Henson C."/>
            <person name="Hollinger A."/>
            <person name="Honan T."/>
            <person name="Huard M.D."/>
            <person name="Hughes L."/>
            <person name="Hurhula B."/>
            <person name="Husby M.E."/>
            <person name="Kamat A."/>
            <person name="Kanga B."/>
            <person name="Kashin S."/>
            <person name="Khazanovich D."/>
            <person name="Kisner P."/>
            <person name="Lance K."/>
            <person name="Lara M."/>
            <person name="Lee W."/>
            <person name="Lennon N."/>
            <person name="Letendre F."/>
            <person name="LeVine R."/>
            <person name="Lipovsky A."/>
            <person name="Liu X."/>
            <person name="Liu J."/>
            <person name="Liu S."/>
            <person name="Lokyitsang T."/>
            <person name="Lokyitsang Y."/>
            <person name="Lubonja R."/>
            <person name="Lui A."/>
            <person name="MacDonald P."/>
            <person name="Magnisalis V."/>
            <person name="Maru K."/>
            <person name="Matthews C."/>
            <person name="McCusker W."/>
            <person name="McDonough S."/>
            <person name="Mehta T."/>
            <person name="Meldrim J."/>
            <person name="Meneus L."/>
            <person name="Mihai O."/>
            <person name="Mihalev A."/>
            <person name="Mihova T."/>
            <person name="Mittelman R."/>
            <person name="Mlenga V."/>
            <person name="Montmayeur A."/>
            <person name="Mulrain L."/>
            <person name="Navidi A."/>
            <person name="Naylor J."/>
            <person name="Negash T."/>
            <person name="Nguyen T."/>
            <person name="Nguyen N."/>
            <person name="Nicol R."/>
            <person name="Norbu C."/>
            <person name="Norbu N."/>
            <person name="Novod N."/>
            <person name="O'Neill B."/>
            <person name="Osman S."/>
            <person name="Markiewicz E."/>
            <person name="Oyono O.L."/>
            <person name="Patti C."/>
            <person name="Phunkhang P."/>
            <person name="Pierre F."/>
            <person name="Priest M."/>
            <person name="Raghuraman S."/>
            <person name="Rege F."/>
            <person name="Reyes R."/>
            <person name="Rise C."/>
            <person name="Rogov P."/>
            <person name="Ross K."/>
            <person name="Ryan E."/>
            <person name="Settipalli S."/>
            <person name="Shea T."/>
            <person name="Sherpa N."/>
            <person name="Shi L."/>
            <person name="Shih D."/>
            <person name="Sparrow T."/>
            <person name="Spaulding J."/>
            <person name="Stalker J."/>
            <person name="Stange-Thomann N."/>
            <person name="Stavropoulos S."/>
            <person name="Stone C."/>
            <person name="Strader C."/>
            <person name="Tesfaye S."/>
            <person name="Thomson T."/>
            <person name="Thoulutsang Y."/>
            <person name="Thoulutsang D."/>
            <person name="Topham K."/>
            <person name="Topping I."/>
            <person name="Tsamla T."/>
            <person name="Vassiliev H."/>
            <person name="Vo A."/>
            <person name="Wangchuk T."/>
            <person name="Wangdi T."/>
            <person name="Weiand M."/>
            <person name="Wilkinson J."/>
            <person name="Wilson A."/>
            <person name="Yadav S."/>
            <person name="Young G."/>
            <person name="Yu Q."/>
            <person name="Zembek L."/>
            <person name="Zhong D."/>
            <person name="Zimmer A."/>
            <person name="Zwirko Z."/>
            <person name="Jaffe D.B."/>
            <person name="Alvarez P."/>
            <person name="Brockman W."/>
            <person name="Butler J."/>
            <person name="Chin C."/>
            <person name="Gnerre S."/>
            <person name="MacCallum I."/>
            <person name="Graves J.A."/>
            <person name="Ponting C.P."/>
            <person name="Breen M."/>
            <person name="Samollow P.B."/>
            <person name="Lander E.S."/>
            <person name="Lindblad-Toh K."/>
        </authorList>
    </citation>
    <scope>NUCLEOTIDE SEQUENCE [LARGE SCALE GENOMIC DNA]</scope>
</reference>
<name>F7CW39_MONDO</name>
<dbReference type="SUPFAM" id="SSF48726">
    <property type="entry name" value="Immunoglobulin"/>
    <property type="match status" value="2"/>
</dbReference>
<feature type="domain" description="Ig-like" evidence="7">
    <location>
        <begin position="18"/>
        <end position="106"/>
    </location>
</feature>
<evidence type="ECO:0000256" key="4">
    <source>
        <dbReference type="ARBA" id="ARBA00023319"/>
    </source>
</evidence>
<keyword evidence="6" id="KW-1133">Transmembrane helix</keyword>
<sequence length="262" mass="29521">GKKKNQHSHFLSIFCIGPLSRPIINSPNRIPVENIDTVSLTCNATGQVRTYQWFINNRAPTDNRIQLTRDKRTLTVGSLTREHEGSYVCEIKNPFYSNRSDPFTLNVYYGPDNAIILPKVDRYPVGTNITLSCSAKSKPPAKFIWFHKGKKWRPSAKLSLTNVSLKHAGTYICQAFNSHTGLNSTKDKTLTIYVEEKNFTDSEEKNVKINAEFTMYEKEAHTLSGGAIIGLVIGFLAVVVLIGALVYFLFIRTSSGPQYFYQ</sequence>
<dbReference type="InterPro" id="IPR013783">
    <property type="entry name" value="Ig-like_fold"/>
</dbReference>
<dbReference type="InterPro" id="IPR052598">
    <property type="entry name" value="IgSF_CEA-related"/>
</dbReference>
<dbReference type="InParanoid" id="F7CW39"/>
<evidence type="ECO:0000256" key="5">
    <source>
        <dbReference type="ARBA" id="ARBA00038222"/>
    </source>
</evidence>
<reference evidence="8" key="2">
    <citation type="submission" date="2025-08" db="UniProtKB">
        <authorList>
            <consortium name="Ensembl"/>
        </authorList>
    </citation>
    <scope>IDENTIFICATION</scope>
</reference>
<comment type="similarity">
    <text evidence="5">Belongs to the immunoglobulin superfamily. CEA family.</text>
</comment>
<keyword evidence="6" id="KW-0812">Transmembrane</keyword>
<dbReference type="PANTHER" id="PTHR44337:SF20">
    <property type="entry name" value="CARCINOEMBRYONIC ANTIGEN-RELATED CELL ADHESION MOLECULE 5-RELATED"/>
    <property type="match status" value="1"/>
</dbReference>
<dbReference type="OMA" id="CICLEIH"/>
<dbReference type="PROSITE" id="PS50835">
    <property type="entry name" value="IG_LIKE"/>
    <property type="match status" value="2"/>
</dbReference>
<dbReference type="HOGENOM" id="CLU_024555_5_2_1"/>
<dbReference type="InterPro" id="IPR003598">
    <property type="entry name" value="Ig_sub2"/>
</dbReference>